<dbReference type="PRINTS" id="PR00039">
    <property type="entry name" value="HTHLYSR"/>
</dbReference>
<dbReference type="EMBL" id="CACRSL010000003">
    <property type="protein sequence ID" value="VYT04534.1"/>
    <property type="molecule type" value="Genomic_DNA"/>
</dbReference>
<dbReference type="SUPFAM" id="SSF46785">
    <property type="entry name" value="Winged helix' DNA-binding domain"/>
    <property type="match status" value="1"/>
</dbReference>
<dbReference type="InterPro" id="IPR000847">
    <property type="entry name" value="LysR_HTH_N"/>
</dbReference>
<dbReference type="InterPro" id="IPR036390">
    <property type="entry name" value="WH_DNA-bd_sf"/>
</dbReference>
<dbReference type="Pfam" id="PF03466">
    <property type="entry name" value="LysR_substrate"/>
    <property type="match status" value="1"/>
</dbReference>
<keyword evidence="4" id="KW-0804">Transcription</keyword>
<name>A0A6N2TFG9_9FIRM</name>
<organism evidence="6">
    <name type="scientific">uncultured Anaerotruncus sp</name>
    <dbReference type="NCBI Taxonomy" id="905011"/>
    <lineage>
        <taxon>Bacteria</taxon>
        <taxon>Bacillati</taxon>
        <taxon>Bacillota</taxon>
        <taxon>Clostridia</taxon>
        <taxon>Eubacteriales</taxon>
        <taxon>Oscillospiraceae</taxon>
        <taxon>Anaerotruncus</taxon>
        <taxon>environmental samples</taxon>
    </lineage>
</organism>
<comment type="similarity">
    <text evidence="1">Belongs to the LysR transcriptional regulatory family.</text>
</comment>
<dbReference type="PANTHER" id="PTHR30419">
    <property type="entry name" value="HTH-TYPE TRANSCRIPTIONAL REGULATOR YBHD"/>
    <property type="match status" value="1"/>
</dbReference>
<keyword evidence="3" id="KW-0238">DNA-binding</keyword>
<protein>
    <submittedName>
        <fullName evidence="6">HTH-type transcriptional regulator CynR</fullName>
    </submittedName>
</protein>
<dbReference type="InterPro" id="IPR005119">
    <property type="entry name" value="LysR_subst-bd"/>
</dbReference>
<dbReference type="SUPFAM" id="SSF53850">
    <property type="entry name" value="Periplasmic binding protein-like II"/>
    <property type="match status" value="1"/>
</dbReference>
<evidence type="ECO:0000256" key="2">
    <source>
        <dbReference type="ARBA" id="ARBA00023015"/>
    </source>
</evidence>
<evidence type="ECO:0000256" key="1">
    <source>
        <dbReference type="ARBA" id="ARBA00009437"/>
    </source>
</evidence>
<dbReference type="InterPro" id="IPR050950">
    <property type="entry name" value="HTH-type_LysR_regulators"/>
</dbReference>
<evidence type="ECO:0000256" key="4">
    <source>
        <dbReference type="ARBA" id="ARBA00023163"/>
    </source>
</evidence>
<dbReference type="PROSITE" id="PS50931">
    <property type="entry name" value="HTH_LYSR"/>
    <property type="match status" value="1"/>
</dbReference>
<dbReference type="GO" id="GO:0005829">
    <property type="term" value="C:cytosol"/>
    <property type="evidence" value="ECO:0007669"/>
    <property type="project" value="TreeGrafter"/>
</dbReference>
<gene>
    <name evidence="6" type="primary">cynR_2</name>
    <name evidence="6" type="ORF">AULFYP135_01417</name>
</gene>
<accession>A0A6N2TFG9</accession>
<keyword evidence="2" id="KW-0805">Transcription regulation</keyword>
<dbReference type="Gene3D" id="3.40.190.290">
    <property type="match status" value="1"/>
</dbReference>
<proteinExistence type="inferred from homology"/>
<dbReference type="Gene3D" id="1.10.10.10">
    <property type="entry name" value="Winged helix-like DNA-binding domain superfamily/Winged helix DNA-binding domain"/>
    <property type="match status" value="1"/>
</dbReference>
<sequence length="299" mass="33708">MDMKTAHYFIAIAEEKSISKAAKRLYLSQPTLSSYLRKLESSVGTPLFYRDKTLSLTPAGEVYLKGVRKIVAINNKMYREIEDICANERALFSVGLMGGKSLHFLSKILPQLYSHYPECTVNVLEGSSLEILGMMREGRLDFCILPIVDQQPSLEYAMLKQEEILLAIPKSNPLSTFESSAPGELPSIPIQRLEEEFFILPGNTTVLRMRLDRYFQQHHFVPKVAAEAPNAFSILNLANSGVAIGFCPQDDTYGSSGICYASLADPLFQELYLIHKKYAYLTKPMRFFSQLVLENKSLL</sequence>
<evidence type="ECO:0000313" key="6">
    <source>
        <dbReference type="EMBL" id="VYT04534.1"/>
    </source>
</evidence>
<evidence type="ECO:0000256" key="3">
    <source>
        <dbReference type="ARBA" id="ARBA00023125"/>
    </source>
</evidence>
<dbReference type="AlphaFoldDB" id="A0A6N2TFG9"/>
<dbReference type="GO" id="GO:0003677">
    <property type="term" value="F:DNA binding"/>
    <property type="evidence" value="ECO:0007669"/>
    <property type="project" value="UniProtKB-KW"/>
</dbReference>
<feature type="domain" description="HTH lysR-type" evidence="5">
    <location>
        <begin position="1"/>
        <end position="57"/>
    </location>
</feature>
<dbReference type="CDD" id="cd05466">
    <property type="entry name" value="PBP2_LTTR_substrate"/>
    <property type="match status" value="1"/>
</dbReference>
<dbReference type="InterPro" id="IPR036388">
    <property type="entry name" value="WH-like_DNA-bd_sf"/>
</dbReference>
<evidence type="ECO:0000259" key="5">
    <source>
        <dbReference type="PROSITE" id="PS50931"/>
    </source>
</evidence>
<reference evidence="6" key="1">
    <citation type="submission" date="2019-11" db="EMBL/GenBank/DDBJ databases">
        <authorList>
            <person name="Feng L."/>
        </authorList>
    </citation>
    <scope>NUCLEOTIDE SEQUENCE</scope>
    <source>
        <strain evidence="6">AundefinedLFYP135</strain>
    </source>
</reference>
<dbReference type="GO" id="GO:0003700">
    <property type="term" value="F:DNA-binding transcription factor activity"/>
    <property type="evidence" value="ECO:0007669"/>
    <property type="project" value="InterPro"/>
</dbReference>
<dbReference type="Pfam" id="PF00126">
    <property type="entry name" value="HTH_1"/>
    <property type="match status" value="1"/>
</dbReference>
<dbReference type="PANTHER" id="PTHR30419:SF28">
    <property type="entry name" value="HTH-TYPE TRANSCRIPTIONAL REGULATOR BSDA"/>
    <property type="match status" value="1"/>
</dbReference>